<organism evidence="3">
    <name type="scientific">Daucus carota subsp. sativus</name>
    <name type="common">Carrot</name>
    <dbReference type="NCBI Taxonomy" id="79200"/>
    <lineage>
        <taxon>Eukaryota</taxon>
        <taxon>Viridiplantae</taxon>
        <taxon>Streptophyta</taxon>
        <taxon>Embryophyta</taxon>
        <taxon>Tracheophyta</taxon>
        <taxon>Spermatophyta</taxon>
        <taxon>Magnoliopsida</taxon>
        <taxon>eudicotyledons</taxon>
        <taxon>Gunneridae</taxon>
        <taxon>Pentapetalae</taxon>
        <taxon>asterids</taxon>
        <taxon>campanulids</taxon>
        <taxon>Apiales</taxon>
        <taxon>Apiaceae</taxon>
        <taxon>Apioideae</taxon>
        <taxon>Scandiceae</taxon>
        <taxon>Daucinae</taxon>
        <taxon>Daucus</taxon>
        <taxon>Daucus sect. Daucus</taxon>
    </lineage>
</organism>
<evidence type="ECO:0000313" key="4">
    <source>
        <dbReference type="EMBL" id="WOH06991.1"/>
    </source>
</evidence>
<dbReference type="EMBL" id="LNRQ01000006">
    <property type="protein sequence ID" value="KZM92590.1"/>
    <property type="molecule type" value="Genomic_DNA"/>
</dbReference>
<dbReference type="KEGG" id="dcr:108226341"/>
<feature type="region of interest" description="Disordered" evidence="2">
    <location>
        <begin position="1"/>
        <end position="24"/>
    </location>
</feature>
<dbReference type="OMA" id="CSCHNDD"/>
<protein>
    <recommendedName>
        <fullName evidence="6">WEB family protein</fullName>
    </recommendedName>
</protein>
<dbReference type="AlphaFoldDB" id="A0A161ZZ31"/>
<dbReference type="Proteomes" id="UP000077755">
    <property type="component" value="Chromosome 6"/>
</dbReference>
<keyword evidence="5" id="KW-1185">Reference proteome</keyword>
<sequence length="199" mass="22739">MERGDEGAQQDDQEKRNGGIDTTSGKLGLVKEAVALFEERVHAGDSDHVNKVQQISKARSEGEHVTCKVTLELELKETKQNLQRAIDEGMVMATCLSILQNELEQTKRELQQLKQKEQCFKYQSITGPAEEDWVEKDVKHVEDVTKFEAKPELIMNLQKEPEFQKNHGAIANVLERHPSLRTKKKKPLLGRIFSRRKGH</sequence>
<evidence type="ECO:0000256" key="2">
    <source>
        <dbReference type="SAM" id="MobiDB-lite"/>
    </source>
</evidence>
<evidence type="ECO:0000313" key="3">
    <source>
        <dbReference type="EMBL" id="KZM92590.1"/>
    </source>
</evidence>
<evidence type="ECO:0008006" key="6">
    <source>
        <dbReference type="Google" id="ProtNLM"/>
    </source>
</evidence>
<dbReference type="STRING" id="79200.A0A161ZZ31"/>
<reference evidence="3" key="1">
    <citation type="journal article" date="2016" name="Nat. Genet.">
        <title>A high-quality carrot genome assembly provides new insights into carotenoid accumulation and asterid genome evolution.</title>
        <authorList>
            <person name="Iorizzo M."/>
            <person name="Ellison S."/>
            <person name="Senalik D."/>
            <person name="Zeng P."/>
            <person name="Satapoomin P."/>
            <person name="Huang J."/>
            <person name="Bowman M."/>
            <person name="Iovene M."/>
            <person name="Sanseverino W."/>
            <person name="Cavagnaro P."/>
            <person name="Yildiz M."/>
            <person name="Macko-Podgorni A."/>
            <person name="Moranska E."/>
            <person name="Grzebelus E."/>
            <person name="Grzebelus D."/>
            <person name="Ashrafi H."/>
            <person name="Zheng Z."/>
            <person name="Cheng S."/>
            <person name="Spooner D."/>
            <person name="Van Deynze A."/>
            <person name="Simon P."/>
        </authorList>
    </citation>
    <scope>NUCLEOTIDE SEQUENCE [LARGE SCALE GENOMIC DNA]</scope>
    <source>
        <tissue evidence="3">Leaf</tissue>
    </source>
</reference>
<feature type="compositionally biased region" description="Basic and acidic residues" evidence="2">
    <location>
        <begin position="1"/>
        <end position="18"/>
    </location>
</feature>
<feature type="coiled-coil region" evidence="1">
    <location>
        <begin position="68"/>
        <end position="123"/>
    </location>
</feature>
<accession>A0A161ZZ31</accession>
<name>A0A161ZZ31_DAUCS</name>
<dbReference type="EMBL" id="CP093348">
    <property type="protein sequence ID" value="WOH06991.1"/>
    <property type="molecule type" value="Genomic_DNA"/>
</dbReference>
<evidence type="ECO:0000256" key="1">
    <source>
        <dbReference type="SAM" id="Coils"/>
    </source>
</evidence>
<gene>
    <name evidence="3" type="ORF">DCAR_020045</name>
    <name evidence="4" type="ORF">DCAR_0626420</name>
</gene>
<keyword evidence="1" id="KW-0175">Coiled coil</keyword>
<proteinExistence type="predicted"/>
<reference evidence="4" key="2">
    <citation type="submission" date="2022-03" db="EMBL/GenBank/DDBJ databases">
        <title>Draft title - Genomic analysis of global carrot germplasm unveils the trajectory of domestication and the origin of high carotenoid orange carrot.</title>
        <authorList>
            <person name="Iorizzo M."/>
            <person name="Ellison S."/>
            <person name="Senalik D."/>
            <person name="Macko-Podgorni A."/>
            <person name="Grzebelus D."/>
            <person name="Bostan H."/>
            <person name="Rolling W."/>
            <person name="Curaba J."/>
            <person name="Simon P."/>
        </authorList>
    </citation>
    <scope>NUCLEOTIDE SEQUENCE</scope>
    <source>
        <tissue evidence="4">Leaf</tissue>
    </source>
</reference>
<dbReference type="Gramene" id="KZM92590">
    <property type="protein sequence ID" value="KZM92590"/>
    <property type="gene ID" value="DCAR_020045"/>
</dbReference>
<evidence type="ECO:0000313" key="5">
    <source>
        <dbReference type="Proteomes" id="UP000077755"/>
    </source>
</evidence>